<evidence type="ECO:0000313" key="1">
    <source>
        <dbReference type="EMBL" id="KAI4859038.1"/>
    </source>
</evidence>
<dbReference type="EMBL" id="MU393662">
    <property type="protein sequence ID" value="KAI4859038.1"/>
    <property type="molecule type" value="Genomic_DNA"/>
</dbReference>
<evidence type="ECO:0000313" key="2">
    <source>
        <dbReference type="Proteomes" id="UP001497700"/>
    </source>
</evidence>
<sequence>MSVPGRKSRPMRLIFAIYIFLNLFLNALFVLVRNTRPSSSLPEWQQSYRSYEYQIPNAQVLAVHPMLSLDVVQLRVLVDDLVEGETKQSIKYVDLRASTWPSQPIVSLPSLPPGDWNQATMEVTEDAKAYDTDYHFMPWPGLSEPWHPLNIDYLDLRKVKSLKTVSNLRRVEKADFLQVVTHPVFNRPVLMKISSFPNLMEQAISDAEVSIYKRIEGLGIAPRFLGYVTEHGRVIGFLLEYLDDAINASEVWNEETKRACHASLEKLHSRGIAHMDAHRNNCLIRKDGSAVLIDFELSFENVTNEKTFSFDLKRMGQVSTRWEKTSFYLDILFFRPLLAALRPWELLHYL</sequence>
<name>A0ACB9YIR7_9PEZI</name>
<organism evidence="1 2">
    <name type="scientific">Hypoxylon rubiginosum</name>
    <dbReference type="NCBI Taxonomy" id="110542"/>
    <lineage>
        <taxon>Eukaryota</taxon>
        <taxon>Fungi</taxon>
        <taxon>Dikarya</taxon>
        <taxon>Ascomycota</taxon>
        <taxon>Pezizomycotina</taxon>
        <taxon>Sordariomycetes</taxon>
        <taxon>Xylariomycetidae</taxon>
        <taxon>Xylariales</taxon>
        <taxon>Hypoxylaceae</taxon>
        <taxon>Hypoxylon</taxon>
    </lineage>
</organism>
<reference evidence="1 2" key="1">
    <citation type="journal article" date="2022" name="New Phytol.">
        <title>Ecological generalism drives hyperdiversity of secondary metabolite gene clusters in xylarialean endophytes.</title>
        <authorList>
            <person name="Franco M.E.E."/>
            <person name="Wisecaver J.H."/>
            <person name="Arnold A.E."/>
            <person name="Ju Y.M."/>
            <person name="Slot J.C."/>
            <person name="Ahrendt S."/>
            <person name="Moore L.P."/>
            <person name="Eastman K.E."/>
            <person name="Scott K."/>
            <person name="Konkel Z."/>
            <person name="Mondo S.J."/>
            <person name="Kuo A."/>
            <person name="Hayes R.D."/>
            <person name="Haridas S."/>
            <person name="Andreopoulos B."/>
            <person name="Riley R."/>
            <person name="LaButti K."/>
            <person name="Pangilinan J."/>
            <person name="Lipzen A."/>
            <person name="Amirebrahimi M."/>
            <person name="Yan J."/>
            <person name="Adam C."/>
            <person name="Keymanesh K."/>
            <person name="Ng V."/>
            <person name="Louie K."/>
            <person name="Northen T."/>
            <person name="Drula E."/>
            <person name="Henrissat B."/>
            <person name="Hsieh H.M."/>
            <person name="Youens-Clark K."/>
            <person name="Lutzoni F."/>
            <person name="Miadlikowska J."/>
            <person name="Eastwood D.C."/>
            <person name="Hamelin R.C."/>
            <person name="Grigoriev I.V."/>
            <person name="U'Ren J.M."/>
        </authorList>
    </citation>
    <scope>NUCLEOTIDE SEQUENCE [LARGE SCALE GENOMIC DNA]</scope>
    <source>
        <strain evidence="1 2">CBS 119005</strain>
    </source>
</reference>
<gene>
    <name evidence="1" type="ORF">F4820DRAFT_440979</name>
</gene>
<dbReference type="Proteomes" id="UP001497700">
    <property type="component" value="Unassembled WGS sequence"/>
</dbReference>
<comment type="caution">
    <text evidence="1">The sequence shown here is derived from an EMBL/GenBank/DDBJ whole genome shotgun (WGS) entry which is preliminary data.</text>
</comment>
<proteinExistence type="predicted"/>
<protein>
    <submittedName>
        <fullName evidence="1">Uncharacterized protein</fullName>
    </submittedName>
</protein>
<accession>A0ACB9YIR7</accession>
<keyword evidence="2" id="KW-1185">Reference proteome</keyword>